<keyword evidence="3" id="KW-1185">Reference proteome</keyword>
<reference evidence="2 3" key="1">
    <citation type="journal article" date="2021" name="Elife">
        <title>Chloroplast acquisition without the gene transfer in kleptoplastic sea slugs, Plakobranchus ocellatus.</title>
        <authorList>
            <person name="Maeda T."/>
            <person name="Takahashi S."/>
            <person name="Yoshida T."/>
            <person name="Shimamura S."/>
            <person name="Takaki Y."/>
            <person name="Nagai Y."/>
            <person name="Toyoda A."/>
            <person name="Suzuki Y."/>
            <person name="Arimoto A."/>
            <person name="Ishii H."/>
            <person name="Satoh N."/>
            <person name="Nishiyama T."/>
            <person name="Hasebe M."/>
            <person name="Maruyama T."/>
            <person name="Minagawa J."/>
            <person name="Obokata J."/>
            <person name="Shigenobu S."/>
        </authorList>
    </citation>
    <scope>NUCLEOTIDE SEQUENCE [LARGE SCALE GENOMIC DNA]</scope>
</reference>
<protein>
    <recommendedName>
        <fullName evidence="4">YqaJ viral recombinase domain-containing protein</fullName>
    </recommendedName>
</protein>
<sequence length="551" mass="61556">MEFNSPLTPDSENDKMSCVDDSDKENQNPVLGQKNPEQAPAEADEKHDKDDEVKVSSSSTPKRKQSQSSSDDDKTPPSSQLNVKKTIPETPEALLPKTPSAPPAEDDDERYNVKTDEDDEVETPQSQPIDLRVPSAPKRSKQTRRKLSYGAMKSTNNLLALTEDEINPPESPNPRDAAAKAAKVLMHVEEAMLSIMSAQPPGSDCEMIRNCFYKQDEGIADETAEMTVSRLEAAKRLETLTATNSDQWLKAKQYFCGSSGNLDIVSNSVNRVLEILPVTFGGVRKNSPLPVARQIQGKWGEKLALDILKFHLGSEIYIPGKMLSLRSHIFSASPDALVMNGRFQEPDHFMDHNDSVAGFVEVKTSHHGNSVPIDQLKTHKLSELFAFTKPTYIIASFCTMPSVGKVYPEDVTKPIMNGVMETTEWFLTVSEDGDVNPTNMTHIPMTDAKLFLKLFTSELGRQIIAEAIVVSPFVKDDDINVYIPLMNVQQTFVDEDDDYSHKFQYMLTCKFVISKKWLAELTDIIINKQARVCYNYAVLNKLMDDKLGLLE</sequence>
<comment type="caution">
    <text evidence="2">The sequence shown here is derived from an EMBL/GenBank/DDBJ whole genome shotgun (WGS) entry which is preliminary data.</text>
</comment>
<evidence type="ECO:0008006" key="4">
    <source>
        <dbReference type="Google" id="ProtNLM"/>
    </source>
</evidence>
<evidence type="ECO:0000256" key="1">
    <source>
        <dbReference type="SAM" id="MobiDB-lite"/>
    </source>
</evidence>
<feature type="compositionally biased region" description="Polar residues" evidence="1">
    <location>
        <begin position="1"/>
        <end position="10"/>
    </location>
</feature>
<gene>
    <name evidence="2" type="ORF">ElyMa_005791000</name>
</gene>
<dbReference type="AlphaFoldDB" id="A0AAV4FRN2"/>
<dbReference type="EMBL" id="BMAT01011622">
    <property type="protein sequence ID" value="GFR76032.1"/>
    <property type="molecule type" value="Genomic_DNA"/>
</dbReference>
<evidence type="ECO:0000313" key="2">
    <source>
        <dbReference type="EMBL" id="GFR76032.1"/>
    </source>
</evidence>
<feature type="region of interest" description="Disordered" evidence="1">
    <location>
        <begin position="1"/>
        <end position="146"/>
    </location>
</feature>
<name>A0AAV4FRN2_9GAST</name>
<accession>A0AAV4FRN2</accession>
<evidence type="ECO:0000313" key="3">
    <source>
        <dbReference type="Proteomes" id="UP000762676"/>
    </source>
</evidence>
<proteinExistence type="predicted"/>
<feature type="compositionally biased region" description="Basic and acidic residues" evidence="1">
    <location>
        <begin position="43"/>
        <end position="54"/>
    </location>
</feature>
<dbReference type="Proteomes" id="UP000762676">
    <property type="component" value="Unassembled WGS sequence"/>
</dbReference>
<organism evidence="2 3">
    <name type="scientific">Elysia marginata</name>
    <dbReference type="NCBI Taxonomy" id="1093978"/>
    <lineage>
        <taxon>Eukaryota</taxon>
        <taxon>Metazoa</taxon>
        <taxon>Spiralia</taxon>
        <taxon>Lophotrochozoa</taxon>
        <taxon>Mollusca</taxon>
        <taxon>Gastropoda</taxon>
        <taxon>Heterobranchia</taxon>
        <taxon>Euthyneura</taxon>
        <taxon>Panpulmonata</taxon>
        <taxon>Sacoglossa</taxon>
        <taxon>Placobranchoidea</taxon>
        <taxon>Plakobranchidae</taxon>
        <taxon>Elysia</taxon>
    </lineage>
</organism>